<organism evidence="1 2">
    <name type="scientific">Photorhabdus luminescens subsp. mexicana</name>
    <dbReference type="NCBI Taxonomy" id="2100167"/>
    <lineage>
        <taxon>Bacteria</taxon>
        <taxon>Pseudomonadati</taxon>
        <taxon>Pseudomonadota</taxon>
        <taxon>Gammaproteobacteria</taxon>
        <taxon>Enterobacterales</taxon>
        <taxon>Morganellaceae</taxon>
        <taxon>Photorhabdus</taxon>
    </lineage>
</organism>
<dbReference type="Proteomes" id="UP000295550">
    <property type="component" value="Unassembled WGS sequence"/>
</dbReference>
<name>A0A4R4J5G8_PHOLU</name>
<dbReference type="RefSeq" id="WP_132347075.1">
    <property type="nucleotide sequence ID" value="NZ_CAWOLF010000019.1"/>
</dbReference>
<dbReference type="EMBL" id="PUJX01000019">
    <property type="protein sequence ID" value="TDB47929.1"/>
    <property type="molecule type" value="Genomic_DNA"/>
</dbReference>
<protein>
    <submittedName>
        <fullName evidence="1">Uncharacterized protein</fullName>
    </submittedName>
</protein>
<proteinExistence type="predicted"/>
<reference evidence="1 2" key="1">
    <citation type="journal article" date="2019" name="Int. J. Syst. Evol. Microbiol.">
        <title>Photorhabdus khanii subsp. guanajuatensis subsp. nov., isolated from Heterorhabditis atacamensis, and Photorhabdus luminescens subsp. mexicana subsp. nov., isolated from Heterorhabditis mexicana entomopathogenic nematodes.</title>
        <authorList>
            <person name="Machado R.A.R."/>
            <person name="Bruno P."/>
            <person name="Arce C.C.M."/>
            <person name="Liechti N."/>
            <person name="Kohler A."/>
            <person name="Bernal J."/>
            <person name="Bruggmann R."/>
            <person name="Turlings T.C.J."/>
        </authorList>
    </citation>
    <scope>NUCLEOTIDE SEQUENCE [LARGE SCALE GENOMIC DNA]</scope>
    <source>
        <strain evidence="1 2">MEX47-22</strain>
    </source>
</reference>
<dbReference type="AlphaFoldDB" id="A0A4R4J5G8"/>
<evidence type="ECO:0000313" key="2">
    <source>
        <dbReference type="Proteomes" id="UP000295550"/>
    </source>
</evidence>
<gene>
    <name evidence="1" type="ORF">C5468_17810</name>
</gene>
<comment type="caution">
    <text evidence="1">The sequence shown here is derived from an EMBL/GenBank/DDBJ whole genome shotgun (WGS) entry which is preliminary data.</text>
</comment>
<sequence>MVSVHLDQPRGSERPAGLSSILNCLLIAREGANGIEPISFHFRPQEAVNVCRYLKKPILSSIRAD</sequence>
<evidence type="ECO:0000313" key="1">
    <source>
        <dbReference type="EMBL" id="TDB47929.1"/>
    </source>
</evidence>
<accession>A0A4R4J5G8</accession>